<proteinExistence type="predicted"/>
<evidence type="ECO:0000313" key="1">
    <source>
        <dbReference type="EMBL" id="TBU02637.1"/>
    </source>
</evidence>
<comment type="caution">
    <text evidence="1">The sequence shown here is derived from an EMBL/GenBank/DDBJ whole genome shotgun (WGS) entry which is preliminary data.</text>
</comment>
<gene>
    <name evidence="1" type="ORF">CWI37_0440p0040</name>
</gene>
<evidence type="ECO:0000313" key="2">
    <source>
        <dbReference type="Proteomes" id="UP000292362"/>
    </source>
</evidence>
<dbReference type="AlphaFoldDB" id="A0A4Q9L508"/>
<protein>
    <submittedName>
        <fullName evidence="1">Uncharacterized protein</fullName>
    </submittedName>
</protein>
<dbReference type="Proteomes" id="UP000292362">
    <property type="component" value="Unassembled WGS sequence"/>
</dbReference>
<sequence>MKLESICKEDKVTTKNITLVLEYFNENKMNQTEINNIYMFLCKEWDIKICDQKMSNLIDLLMKSGFEVIYLNEIKIFLESYNIEMFKIYGELFKNCSGCYEAFGIKSVREGFTYNANIKEVESFTPVFKKYKNKNDKRNNRTDKKNIRNASKLNAMKKAKSLRNEKIEYAEKVKEMYRKAKSNN</sequence>
<name>A0A4Q9L508_9MICR</name>
<dbReference type="EMBL" id="PITJ01000440">
    <property type="protein sequence ID" value="TBU02637.1"/>
    <property type="molecule type" value="Genomic_DNA"/>
</dbReference>
<dbReference type="VEuPathDB" id="MicrosporidiaDB:CWI37_0440p0040"/>
<accession>A0A4Q9L508</accession>
<organism evidence="1 2">
    <name type="scientific">Hamiltosporidium tvaerminnensis</name>
    <dbReference type="NCBI Taxonomy" id="1176355"/>
    <lineage>
        <taxon>Eukaryota</taxon>
        <taxon>Fungi</taxon>
        <taxon>Fungi incertae sedis</taxon>
        <taxon>Microsporidia</taxon>
        <taxon>Dubosqiidae</taxon>
        <taxon>Hamiltosporidium</taxon>
    </lineage>
</organism>
<reference evidence="1 2" key="1">
    <citation type="submission" date="2017-12" db="EMBL/GenBank/DDBJ databases">
        <authorList>
            <person name="Pombert J.-F."/>
            <person name="Haag K.L."/>
            <person name="Ebert D."/>
        </authorList>
    </citation>
    <scope>NUCLEOTIDE SEQUENCE [LARGE SCALE GENOMIC DNA]</scope>
    <source>
        <strain evidence="1">FI-OER-3-3</strain>
    </source>
</reference>